<evidence type="ECO:0000313" key="2">
    <source>
        <dbReference type="Proteomes" id="UP001242368"/>
    </source>
</evidence>
<protein>
    <submittedName>
        <fullName evidence="1">Glycosyltransferase</fullName>
        <ecNumber evidence="1">2.4.-.-</ecNumber>
    </submittedName>
</protein>
<organism evidence="1 2">
    <name type="scientific">Paenimyroides ceti</name>
    <dbReference type="NCBI Taxonomy" id="395087"/>
    <lineage>
        <taxon>Bacteria</taxon>
        <taxon>Pseudomonadati</taxon>
        <taxon>Bacteroidota</taxon>
        <taxon>Flavobacteriia</taxon>
        <taxon>Flavobacteriales</taxon>
        <taxon>Flavobacteriaceae</taxon>
        <taxon>Paenimyroides</taxon>
    </lineage>
</organism>
<dbReference type="Proteomes" id="UP001242368">
    <property type="component" value="Unassembled WGS sequence"/>
</dbReference>
<evidence type="ECO:0000313" key="1">
    <source>
        <dbReference type="EMBL" id="MDN3708320.1"/>
    </source>
</evidence>
<dbReference type="EC" id="2.4.-.-" evidence="1"/>
<proteinExistence type="predicted"/>
<dbReference type="Gene3D" id="3.40.50.2000">
    <property type="entry name" value="Glycogen Phosphorylase B"/>
    <property type="match status" value="1"/>
</dbReference>
<keyword evidence="1" id="KW-0328">Glycosyltransferase</keyword>
<name>A0ABT8CV60_9FLAO</name>
<keyword evidence="2" id="KW-1185">Reference proteome</keyword>
<sequence length="406" mass="47494">MKQKVLVIGLVWPEPTSSAAGWRMTQLLDFFRVQGYAVHFACAAQKTPASYNLTDDGIIEHDIMLNHSSFDEFIKILEPDVIMFDRFMIEEQYGWRVREVCPAALTILDTEDLHFVRKAREISYKKKIEVDFYTEEAKRELAAILRCDLTLIISTSEMELLINEFKIPATSLLHLPFMHAPLTTETVAKWVPYEERNHIMFIGNFWHEPNYQTVRYLKEYIWPSLKEKLPDAELHIYGSYVSQKVMELHQPKNRFFIRGKAENAIATMSQYRLLLAPIVFGAGLKGKFVDAVYAGLPSVTSTIGAEGLFKENWPGFITDKVEELVERSSSLFQEEVLWKEKQHLSVSFLYQNFDKDTFYDQFENKLSIITEDVMKWRKQHFIGQILLQQQFLASRYLSKWIEEKNK</sequence>
<reference evidence="2" key="1">
    <citation type="journal article" date="2019" name="Int. J. Syst. Evol. Microbiol.">
        <title>The Global Catalogue of Microorganisms (GCM) 10K type strain sequencing project: providing services to taxonomists for standard genome sequencing and annotation.</title>
        <authorList>
            <consortium name="The Broad Institute Genomics Platform"/>
            <consortium name="The Broad Institute Genome Sequencing Center for Infectious Disease"/>
            <person name="Wu L."/>
            <person name="Ma J."/>
        </authorList>
    </citation>
    <scope>NUCLEOTIDE SEQUENCE [LARGE SCALE GENOMIC DNA]</scope>
    <source>
        <strain evidence="2">CECT 7184</strain>
    </source>
</reference>
<comment type="caution">
    <text evidence="1">The sequence shown here is derived from an EMBL/GenBank/DDBJ whole genome shotgun (WGS) entry which is preliminary data.</text>
</comment>
<dbReference type="GO" id="GO:0016757">
    <property type="term" value="F:glycosyltransferase activity"/>
    <property type="evidence" value="ECO:0007669"/>
    <property type="project" value="UniProtKB-KW"/>
</dbReference>
<dbReference type="Pfam" id="PF13692">
    <property type="entry name" value="Glyco_trans_1_4"/>
    <property type="match status" value="1"/>
</dbReference>
<accession>A0ABT8CV60</accession>
<keyword evidence="1" id="KW-0808">Transferase</keyword>
<dbReference type="RefSeq" id="WP_290364191.1">
    <property type="nucleotide sequence ID" value="NZ_JAUFQU010000001.1"/>
</dbReference>
<dbReference type="EMBL" id="JAUFQU010000001">
    <property type="protein sequence ID" value="MDN3708320.1"/>
    <property type="molecule type" value="Genomic_DNA"/>
</dbReference>
<dbReference type="SUPFAM" id="SSF53756">
    <property type="entry name" value="UDP-Glycosyltransferase/glycogen phosphorylase"/>
    <property type="match status" value="1"/>
</dbReference>
<gene>
    <name evidence="1" type="ORF">QW060_14545</name>
</gene>